<feature type="region of interest" description="Disordered" evidence="1">
    <location>
        <begin position="81"/>
        <end position="103"/>
    </location>
</feature>
<evidence type="ECO:0000259" key="2">
    <source>
        <dbReference type="Pfam" id="PF13518"/>
    </source>
</evidence>
<dbReference type="OrthoDB" id="294423at2759"/>
<feature type="domain" description="Insertion element IS150 protein InsJ-like helix-turn-helix" evidence="2">
    <location>
        <begin position="42"/>
        <end position="89"/>
    </location>
</feature>
<comment type="caution">
    <text evidence="3">The sequence shown here is derived from an EMBL/GenBank/DDBJ whole genome shotgun (WGS) entry which is preliminary data.</text>
</comment>
<dbReference type="Pfam" id="PF13518">
    <property type="entry name" value="HTH_28"/>
    <property type="match status" value="1"/>
</dbReference>
<name>A0A8S1SI00_PAROT</name>
<keyword evidence="4" id="KW-1185">Reference proteome</keyword>
<reference evidence="3" key="1">
    <citation type="submission" date="2021-01" db="EMBL/GenBank/DDBJ databases">
        <authorList>
            <consortium name="Genoscope - CEA"/>
            <person name="William W."/>
        </authorList>
    </citation>
    <scope>NUCLEOTIDE SEQUENCE</scope>
</reference>
<evidence type="ECO:0000256" key="1">
    <source>
        <dbReference type="SAM" id="MobiDB-lite"/>
    </source>
</evidence>
<evidence type="ECO:0000313" key="4">
    <source>
        <dbReference type="Proteomes" id="UP000683925"/>
    </source>
</evidence>
<dbReference type="OMA" id="DQHITNS"/>
<gene>
    <name evidence="3" type="ORF">POCTA_138.1.T0110205</name>
</gene>
<dbReference type="InterPro" id="IPR055247">
    <property type="entry name" value="InsJ-like_HTH"/>
</dbReference>
<feature type="compositionally biased region" description="Basic and acidic residues" evidence="1">
    <location>
        <begin position="92"/>
        <end position="103"/>
    </location>
</feature>
<organism evidence="3 4">
    <name type="scientific">Paramecium octaurelia</name>
    <dbReference type="NCBI Taxonomy" id="43137"/>
    <lineage>
        <taxon>Eukaryota</taxon>
        <taxon>Sar</taxon>
        <taxon>Alveolata</taxon>
        <taxon>Ciliophora</taxon>
        <taxon>Intramacronucleata</taxon>
        <taxon>Oligohymenophorea</taxon>
        <taxon>Peniculida</taxon>
        <taxon>Parameciidae</taxon>
        <taxon>Paramecium</taxon>
    </lineage>
</organism>
<dbReference type="Proteomes" id="UP000683925">
    <property type="component" value="Unassembled WGS sequence"/>
</dbReference>
<dbReference type="EMBL" id="CAJJDP010000010">
    <property type="protein sequence ID" value="CAD8140053.1"/>
    <property type="molecule type" value="Genomic_DNA"/>
</dbReference>
<accession>A0A8S1SI00</accession>
<sequence length="212" mass="24847">MIPSDNEEQFSPYSQHKLKSIHFDEKPKDLSKKYAVIDQSKRVLLLKRILSREATIKEAAKEFGVNFSTAKAILSTYRKEGRIGKKKTREKQKKEKERKQYSLSNERKVQSMYDLERDLSHKKRSFSPDIKPIDQHITNSLLHQHQLLITKTTQNIISTHSLEEKNVSIALANCQRELEKQKLLNLQLVMMISSLQQKILQYQMPLIKEELS</sequence>
<evidence type="ECO:0000313" key="3">
    <source>
        <dbReference type="EMBL" id="CAD8140053.1"/>
    </source>
</evidence>
<proteinExistence type="predicted"/>
<protein>
    <recommendedName>
        <fullName evidence="2">Insertion element IS150 protein InsJ-like helix-turn-helix domain-containing protein</fullName>
    </recommendedName>
</protein>
<dbReference type="AlphaFoldDB" id="A0A8S1SI00"/>